<dbReference type="EMBL" id="QLYX01000018">
    <property type="protein sequence ID" value="RAY11505.1"/>
    <property type="molecule type" value="Genomic_DNA"/>
</dbReference>
<dbReference type="PANTHER" id="PTHR13794">
    <property type="entry name" value="ENOLASE SUPERFAMILY, MANDELATE RACEMASE"/>
    <property type="match status" value="1"/>
</dbReference>
<dbReference type="Gene3D" id="3.30.390.10">
    <property type="entry name" value="Enolase-like, N-terminal domain"/>
    <property type="match status" value="1"/>
</dbReference>
<dbReference type="Pfam" id="PF13378">
    <property type="entry name" value="MR_MLE_C"/>
    <property type="match status" value="1"/>
</dbReference>
<dbReference type="InterPro" id="IPR013342">
    <property type="entry name" value="Mandelate_racemase_C"/>
</dbReference>
<evidence type="ECO:0000313" key="6">
    <source>
        <dbReference type="Proteomes" id="UP000251891"/>
    </source>
</evidence>
<feature type="domain" description="Mandelate racemase/muconate lactonizing enzyme C-terminal" evidence="4">
    <location>
        <begin position="141"/>
        <end position="237"/>
    </location>
</feature>
<evidence type="ECO:0000259" key="4">
    <source>
        <dbReference type="SMART" id="SM00922"/>
    </source>
</evidence>
<dbReference type="SUPFAM" id="SSF54826">
    <property type="entry name" value="Enolase N-terminal domain-like"/>
    <property type="match status" value="1"/>
</dbReference>
<keyword evidence="6" id="KW-1185">Reference proteome</keyword>
<proteinExistence type="predicted"/>
<dbReference type="GO" id="GO:0016052">
    <property type="term" value="P:carbohydrate catabolic process"/>
    <property type="evidence" value="ECO:0007669"/>
    <property type="project" value="TreeGrafter"/>
</dbReference>
<dbReference type="OrthoDB" id="9796450at2"/>
<dbReference type="PANTHER" id="PTHR13794:SF58">
    <property type="entry name" value="MITOCHONDRIAL ENOLASE SUPERFAMILY MEMBER 1"/>
    <property type="match status" value="1"/>
</dbReference>
<dbReference type="InterPro" id="IPR013341">
    <property type="entry name" value="Mandelate_racemase_N_dom"/>
</dbReference>
<dbReference type="SMART" id="SM00922">
    <property type="entry name" value="MR_MLE"/>
    <property type="match status" value="1"/>
</dbReference>
<dbReference type="PROSITE" id="PS00909">
    <property type="entry name" value="MR_MLE_2"/>
    <property type="match status" value="1"/>
</dbReference>
<dbReference type="AlphaFoldDB" id="A0A365GXE4"/>
<dbReference type="InterPro" id="IPR029065">
    <property type="entry name" value="Enolase_C-like"/>
</dbReference>
<evidence type="ECO:0000256" key="3">
    <source>
        <dbReference type="ARBA" id="ARBA00022842"/>
    </source>
</evidence>
<reference evidence="5 6" key="1">
    <citation type="submission" date="2018-06" db="EMBL/GenBank/DDBJ databases">
        <title>Actinomadura craniellae sp. nov. isolated from marine sponge Craniella sp.</title>
        <authorList>
            <person name="Li L."/>
            <person name="Xu Q.H."/>
            <person name="Lin H.W."/>
            <person name="Lu Y.H."/>
        </authorList>
    </citation>
    <scope>NUCLEOTIDE SEQUENCE [LARGE SCALE GENOMIC DNA]</scope>
    <source>
        <strain evidence="5 6">LHW63021</strain>
    </source>
</reference>
<dbReference type="GO" id="GO:0009063">
    <property type="term" value="P:amino acid catabolic process"/>
    <property type="evidence" value="ECO:0007669"/>
    <property type="project" value="InterPro"/>
</dbReference>
<dbReference type="CDD" id="cd03328">
    <property type="entry name" value="MR_like_3"/>
    <property type="match status" value="1"/>
</dbReference>
<organism evidence="5 6">
    <name type="scientific">Actinomadura craniellae</name>
    <dbReference type="NCBI Taxonomy" id="2231787"/>
    <lineage>
        <taxon>Bacteria</taxon>
        <taxon>Bacillati</taxon>
        <taxon>Actinomycetota</taxon>
        <taxon>Actinomycetes</taxon>
        <taxon>Streptosporangiales</taxon>
        <taxon>Thermomonosporaceae</taxon>
        <taxon>Actinomadura</taxon>
    </lineage>
</organism>
<dbReference type="SFLD" id="SFLDS00001">
    <property type="entry name" value="Enolase"/>
    <property type="match status" value="1"/>
</dbReference>
<keyword evidence="3" id="KW-0460">Magnesium</keyword>
<dbReference type="Proteomes" id="UP000251891">
    <property type="component" value="Unassembled WGS sequence"/>
</dbReference>
<dbReference type="InterPro" id="IPR046945">
    <property type="entry name" value="RHMD-like"/>
</dbReference>
<dbReference type="Gene3D" id="3.20.20.120">
    <property type="entry name" value="Enolase-like C-terminal domain"/>
    <property type="match status" value="1"/>
</dbReference>
<dbReference type="SFLD" id="SFLDG00179">
    <property type="entry name" value="mandelate_racemase"/>
    <property type="match status" value="1"/>
</dbReference>
<evidence type="ECO:0000256" key="2">
    <source>
        <dbReference type="ARBA" id="ARBA00022723"/>
    </source>
</evidence>
<evidence type="ECO:0000256" key="1">
    <source>
        <dbReference type="ARBA" id="ARBA00001946"/>
    </source>
</evidence>
<comment type="caution">
    <text evidence="5">The sequence shown here is derived from an EMBL/GenBank/DDBJ whole genome shotgun (WGS) entry which is preliminary data.</text>
</comment>
<dbReference type="InterPro" id="IPR036849">
    <property type="entry name" value="Enolase-like_C_sf"/>
</dbReference>
<dbReference type="RefSeq" id="WP_111871412.1">
    <property type="nucleotide sequence ID" value="NZ_QLYX01000018.1"/>
</dbReference>
<sequence length="362" mass="38171">MTALENVGVTAYTVPTALPESDGTLEWDATTIVVVRTTAAGHTGTGYTYGPAAVAAVVRDELVPALRDADVTDVAAAWAAMVRALRNAGYPGIGAMAVSAVDIALWDLKARLLGLPLAVAIDACHRSVPVYGSGGFTSYTEAQLAGQLAGWVEQGIPRVKMKVGRDPARDPGRVAAAREAVGPDVELYVDANGGYTRERALDRARCFADLGVTWLEEPVSSDDLAGLRLIRDTGPPGMDVTAGEYGYTIPYFARMLEAGAVDCLQADVTRCGGITAFLRVAALCDAHGVDLSTHGAPQVSAHAAAAVWHLRHLEYFHDHARVEHLLFDGTRTPADGSLTPDRTRSGLGLHLKETDAAPYLTG</sequence>
<dbReference type="GO" id="GO:0016836">
    <property type="term" value="F:hydro-lyase activity"/>
    <property type="evidence" value="ECO:0007669"/>
    <property type="project" value="TreeGrafter"/>
</dbReference>
<keyword evidence="2" id="KW-0479">Metal-binding</keyword>
<dbReference type="InterPro" id="IPR018110">
    <property type="entry name" value="Mandel_Rmase/mucon_lact_enz_CS"/>
</dbReference>
<dbReference type="SUPFAM" id="SSF51604">
    <property type="entry name" value="Enolase C-terminal domain-like"/>
    <property type="match status" value="1"/>
</dbReference>
<dbReference type="InterPro" id="IPR029017">
    <property type="entry name" value="Enolase-like_N"/>
</dbReference>
<dbReference type="GO" id="GO:0000287">
    <property type="term" value="F:magnesium ion binding"/>
    <property type="evidence" value="ECO:0007669"/>
    <property type="project" value="TreeGrafter"/>
</dbReference>
<evidence type="ECO:0000313" key="5">
    <source>
        <dbReference type="EMBL" id="RAY11505.1"/>
    </source>
</evidence>
<comment type="cofactor">
    <cofactor evidence="1">
        <name>Mg(2+)</name>
        <dbReference type="ChEBI" id="CHEBI:18420"/>
    </cofactor>
</comment>
<protein>
    <submittedName>
        <fullName evidence="5">Mandelate racemase</fullName>
    </submittedName>
</protein>
<dbReference type="Pfam" id="PF02746">
    <property type="entry name" value="MR_MLE_N"/>
    <property type="match status" value="1"/>
</dbReference>
<gene>
    <name evidence="5" type="ORF">DPM19_29820</name>
</gene>
<accession>A0A365GXE4</accession>
<name>A0A365GXE4_9ACTN</name>